<dbReference type="Proteomes" id="UP000283269">
    <property type="component" value="Unassembled WGS sequence"/>
</dbReference>
<dbReference type="AlphaFoldDB" id="A0A409XK70"/>
<protein>
    <submittedName>
        <fullName evidence="1">Uncharacterized protein</fullName>
    </submittedName>
</protein>
<gene>
    <name evidence="1" type="ORF">CVT25_012663</name>
</gene>
<keyword evidence="2" id="KW-1185">Reference proteome</keyword>
<evidence type="ECO:0000313" key="2">
    <source>
        <dbReference type="Proteomes" id="UP000283269"/>
    </source>
</evidence>
<reference evidence="1 2" key="1">
    <citation type="journal article" date="2018" name="Evol. Lett.">
        <title>Horizontal gene cluster transfer increased hallucinogenic mushroom diversity.</title>
        <authorList>
            <person name="Reynolds H.T."/>
            <person name="Vijayakumar V."/>
            <person name="Gluck-Thaler E."/>
            <person name="Korotkin H.B."/>
            <person name="Matheny P.B."/>
            <person name="Slot J.C."/>
        </authorList>
    </citation>
    <scope>NUCLEOTIDE SEQUENCE [LARGE SCALE GENOMIC DNA]</scope>
    <source>
        <strain evidence="1 2">2631</strain>
    </source>
</reference>
<comment type="caution">
    <text evidence="1">The sequence shown here is derived from an EMBL/GenBank/DDBJ whole genome shotgun (WGS) entry which is preliminary data.</text>
</comment>
<organism evidence="1 2">
    <name type="scientific">Psilocybe cyanescens</name>
    <dbReference type="NCBI Taxonomy" id="93625"/>
    <lineage>
        <taxon>Eukaryota</taxon>
        <taxon>Fungi</taxon>
        <taxon>Dikarya</taxon>
        <taxon>Basidiomycota</taxon>
        <taxon>Agaricomycotina</taxon>
        <taxon>Agaricomycetes</taxon>
        <taxon>Agaricomycetidae</taxon>
        <taxon>Agaricales</taxon>
        <taxon>Agaricineae</taxon>
        <taxon>Strophariaceae</taxon>
        <taxon>Psilocybe</taxon>
    </lineage>
</organism>
<proteinExistence type="predicted"/>
<sequence length="107" mass="12188">MSERVKFAPSVYEPDPLLQASSQSETDYSMTMYSVASSRTNHMNYGLCYTERALSATSDDYRDHLPWSSNPRSPERGAERSYLQSITAVVSRFHVTYLVYPYPTSLS</sequence>
<evidence type="ECO:0000313" key="1">
    <source>
        <dbReference type="EMBL" id="PPQ91140.1"/>
    </source>
</evidence>
<name>A0A409XK70_PSICY</name>
<dbReference type="EMBL" id="NHYD01001462">
    <property type="protein sequence ID" value="PPQ91140.1"/>
    <property type="molecule type" value="Genomic_DNA"/>
</dbReference>
<dbReference type="InParanoid" id="A0A409XK70"/>
<accession>A0A409XK70</accession>